<dbReference type="GO" id="GO:0005886">
    <property type="term" value="C:plasma membrane"/>
    <property type="evidence" value="ECO:0007669"/>
    <property type="project" value="TreeGrafter"/>
</dbReference>
<evidence type="ECO:0000256" key="3">
    <source>
        <dbReference type="ARBA" id="ARBA00022450"/>
    </source>
</evidence>
<dbReference type="Gene3D" id="1.10.1200.10">
    <property type="entry name" value="ACP-like"/>
    <property type="match status" value="7"/>
</dbReference>
<dbReference type="FunFam" id="3.40.47.10:FF:000019">
    <property type="entry name" value="Polyketide synthase type I"/>
    <property type="match status" value="5"/>
</dbReference>
<dbReference type="Pfam" id="PF14765">
    <property type="entry name" value="PS-DH"/>
    <property type="match status" value="2"/>
</dbReference>
<dbReference type="SUPFAM" id="SSF51735">
    <property type="entry name" value="NAD(P)-binding Rossmann-fold domains"/>
    <property type="match status" value="3"/>
</dbReference>
<keyword evidence="5" id="KW-0597">Phosphoprotein</keyword>
<dbReference type="Pfam" id="PF22336">
    <property type="entry name" value="RhiE-like_linker"/>
    <property type="match status" value="3"/>
</dbReference>
<feature type="domain" description="PKS/mFAS DH" evidence="13">
    <location>
        <begin position="1028"/>
        <end position="1315"/>
    </location>
</feature>
<evidence type="ECO:0000256" key="6">
    <source>
        <dbReference type="ARBA" id="ARBA00022679"/>
    </source>
</evidence>
<dbReference type="InterPro" id="IPR016039">
    <property type="entry name" value="Thiolase-like"/>
</dbReference>
<evidence type="ECO:0000256" key="4">
    <source>
        <dbReference type="ARBA" id="ARBA00022490"/>
    </source>
</evidence>
<feature type="domain" description="PKS/mFAS DH" evidence="13">
    <location>
        <begin position="10"/>
        <end position="301"/>
    </location>
</feature>
<dbReference type="InterPro" id="IPR020841">
    <property type="entry name" value="PKS_Beta-ketoAc_synthase_dom"/>
</dbReference>
<keyword evidence="4" id="KW-0963">Cytoplasm</keyword>
<dbReference type="PANTHER" id="PTHR43775:SF37">
    <property type="entry name" value="SI:DKEY-61P9.11"/>
    <property type="match status" value="1"/>
</dbReference>
<dbReference type="InterPro" id="IPR009081">
    <property type="entry name" value="PP-bd_ACP"/>
</dbReference>
<dbReference type="GO" id="GO:0004312">
    <property type="term" value="F:fatty acid synthase activity"/>
    <property type="evidence" value="ECO:0007669"/>
    <property type="project" value="TreeGrafter"/>
</dbReference>
<dbReference type="PROSITE" id="PS52019">
    <property type="entry name" value="PKS_MFAS_DH"/>
    <property type="match status" value="2"/>
</dbReference>
<dbReference type="SMART" id="SM01294">
    <property type="entry name" value="PKS_PP_betabranch"/>
    <property type="match status" value="4"/>
</dbReference>
<dbReference type="InterPro" id="IPR054514">
    <property type="entry name" value="RhiE-like_linker"/>
</dbReference>
<dbReference type="InterPro" id="IPR042104">
    <property type="entry name" value="PKS_dehydratase_sf"/>
</dbReference>
<comment type="caution">
    <text evidence="9">Lacks conserved residue(s) required for the propagation of feature annotation.</text>
</comment>
<feature type="region of interest" description="C-terminal hotdog fold" evidence="9">
    <location>
        <begin position="162"/>
        <end position="301"/>
    </location>
</feature>
<dbReference type="InterPro" id="IPR013968">
    <property type="entry name" value="PKS_KR"/>
</dbReference>
<dbReference type="InterPro" id="IPR020807">
    <property type="entry name" value="PKS_DH"/>
</dbReference>
<dbReference type="Pfam" id="PF00550">
    <property type="entry name" value="PP-binding"/>
    <property type="match status" value="7"/>
</dbReference>
<dbReference type="InterPro" id="IPR014031">
    <property type="entry name" value="Ketoacyl_synth_C"/>
</dbReference>
<dbReference type="SMART" id="SM00825">
    <property type="entry name" value="PKS_KS"/>
    <property type="match status" value="5"/>
</dbReference>
<dbReference type="Gene3D" id="3.40.50.720">
    <property type="entry name" value="NAD(P)-binding Rossmann-like Domain"/>
    <property type="match status" value="3"/>
</dbReference>
<dbReference type="InterPro" id="IPR049551">
    <property type="entry name" value="PKS_DH_C"/>
</dbReference>
<reference evidence="14 15" key="1">
    <citation type="submission" date="2018-03" db="EMBL/GenBank/DDBJ databases">
        <title>Genomic Encyclopedia of Archaeal and Bacterial Type Strains, Phase II (KMG-II): from individual species to whole genera.</title>
        <authorList>
            <person name="Goeker M."/>
        </authorList>
    </citation>
    <scope>NUCLEOTIDE SEQUENCE [LARGE SCALE GENOMIC DNA]</scope>
    <source>
        <strain evidence="14 15">DSM 24859</strain>
    </source>
</reference>
<feature type="domain" description="Ketosynthase family 3 (KS3)" evidence="12">
    <location>
        <begin position="1895"/>
        <end position="2332"/>
    </location>
</feature>
<sequence length="5976" mass="656327">MDKQLNFLYQQIKEGKISTALAKEQLKAWKSRYREDNGIAGLKPEIYVYDEPFLKDHQVNGEQVLLGVTSASLAINTFFRLFPDERQVQLHHLSFIKPFIIKKTQQLEITVLPVLQKDRADIQVSGRYNTTVPWAPLAAVQICKTVFKQEHKNITEIMAGMQLLPDFTYIYDVDPGIQLGESYRVIAALYANENQVLAKVELRNESEEHFYDLHPLLINSAFLAITPLLQEKEQTAYLPFGIKDIYFSKQEQLKSGWVLAKLVKDSGEMFLFDATLMDDSGEVLAVYNGCAMKKIRPVSPVINDMPAAADPADRIQEYLVNRLSKMVSREVLLARPETNLMDLGLTSEQLVAMTEEIAVAANLELYPTLFFEYPNLLELTAYFCKEHPSIFTTDMPHPVTGIQDIPVREAAPQFSNTATNDKQQNIEKDDIAIIGMHGIFAGAENLDQFWEHLRDGKDLVGEIPLDHWDYRPWFDEDREAKDKTYCRWGSFISNVDKFDAGFFNISPREADWMDPQLRLLLQSVYTTTENAGYINRLRGTDTGVFVGVCCHDYKDLIAEMQLPVDPYIGTGNTQPMMANRISFLFDITGPSMAIDTACSSSLFALHSACQALRNKECGMAFVSGVNLLLSSTHYRYFSSIGALSASGHCHSFDNKADGYVPGEAIATILLKPLQEAERDGDHIYAVIKGSAALHGGYTPSLTAPSIAGEENVILKAWASAGIAPETLGYIEAHGTGTRLGDPIEINSLKKAFKRFTGKEHFCAVGSVKSNIGHTEGAAGIAGILKVVQQLRHRQIPAMPHFKELNSYIQLDNSPLYINRQLEEWKSPDGMPRRAGVSSFGIAGAYAHVVVEEYNQPQKTLPPVTGQPVIIALSAKRTDSLQTKVLQLLQYIRHQQFNDQHLPGIGATLQLYREEMDERIAFSVSSISALIEKLTVIATGKEWPSGIYSGRSLKRISKEESMREWISKGVYDELAGFWVNGGYVDWRLLYNGHAPQKIMLPSYPFAGERYWIPLEDARTSNNSSHTVLHPLVQQNTSGLSGLRFSATFNGTEFFIADHVVSGQKILPGVAHFEMARAAIALAIHAKENEYNISLRNVVWIQPVLAAKEPVTIHIRLFPEDASRIAFEIYSEPDAGKEDVIIHSQGHAIIQSAVNLPSLDIEVALQQCSQRMLTAEDCYSRLQGIGFFHGKSYQAVQKVYVGETTALGELALPEMVADSLLAFVLHPVMMDAALTPALGLMMAPGSNNSLRLALPFALDELEVCGRCTSAMWTLISSGSAPEDQVQKLDVLLYDDKGNLCVSMKGLSFRATENGTTSVLPEATGTLLLEPQWVEQVVSSQTNTANGFAAHHVIFCEKEMMLPEYIMQRMPGVSCISLFADEQQPAARFENYAQQLLLQIQGILKSEEKDNVLLQVVTGVEDEQLLLSGLSGLLMTAQLEHPGFTGQLLATSAKEPDEMVVQLRDSSHQLTYSHIRYINGKRLVKEWCEINVPEEAIQLPWKNGGVYLITGGGGGLGQLFAEEIARNAKEVVLVFAGRSAPEHTIKSQVEAFSTEHTTMIRKKADVSNLQEVTALINDLLSAYGRLDGILHMAGVIRDNYLISKTTTVLQEVFAPKVAGVVNLDIATRALPLDFFVCFSSGAVITGNAGQADYTAANYFMDTYAAYRKQLVAVKHRSGITLSVNWPLWEAGGMKVDEATRHLMTQSTGMIPMHTKSGIRALYQCMASGRGQVMVMEGNVPLMKAGIAALTQHNPTSVQQTISHGEDPLLKTKLMEVLQKLTADIIRRNAGGLDVMKPLSSYGFDSITFTELANKLNQQFKLRLTPTIFFEHASLQQLTEYLIQRYTEQLNMYFGITAKRTTVPDPVKAKPANASWQYASRDTIKPQVASTGPYENPTPDQVAVIGMSGRFPMAADLTQFWNNLLEGKDCITEIPESRWDWKAYYGDPRKEVNKTNVKWGGFIDGIDEFDPLFFGISPKEAEMMDPQQRLLMMYVWKVLEDAGYASHYFAGTQTAIFAGTMGSSYSSLVAGSNAAIEGFSSTGMVASVGPNRMSYFLDLHGPSEPVETACSSSLVAIHRAVECINNGSCDMAIAGGINTIVTPEAHISFNKAGMLSEDGRCKTFSAEANGYVRGEGVGMLLLKRLSAAEADGDHIYGVIRATAENHGGRANSLTSPNPVAQAALLKKVYTKAGIDPATVNYIETHGTGTVLGDPIEINALKSAFKTLYEAAGSRDVNTAHCGLGTVKSNIGHLELAAGVAGVMKVLLQLQHKTLVKSLHCDNINPYIELSDSPFYIVQQSQPWQALQDSNGRLLPRRAGVSSFGFGGVNAHIVIEEYIPHTTSKFVAVHPAIIVLSALTTEGLKQQAVLLLSAIQQGHLEKADLPAIACTLQTGRDAMKERLGFVARSIAEVVEKLQDFIDDNNDTAVYRGQSKSSREALAVFTADEELQEAVDKWIQRGKYDKLLDLWVKGLSFDWNRLYENGRPRRISLPTYPFARESYWITAATPSSVVAPSTPSQQLTAEVQVSNLPDELYLRKLITQLLSDSLKVNAAKIDADDSFADYGLDSVTGVHLVQLLNDHLSLSLETTILFDYSSVNRLAGYIYTACKPVRIPSRVTTATAVPHPLSGAGDNTVPASAGQQKGQSHDSREPVAIIGMSGRFAGANNIEELWKHLSNGTNLVEKVTRWDLAAYATDDQTFCNHGSFLDDIAAFDPLFFNISGNEAAYMDPQQRLFLQEAWKALEDAGYAGKSEDGRLCGVYAGCGAGDYQQLFRNNEQIPAQAFWGNMSSVIPARIAYYLNLQGPAVSIDTACSSSLVAVHLACQGLWEHETTMALAGGVFVQSTPWLYASAGKAGMLSPTGTCYTFDDRANGFVPGEGVGVVVLKRLSEALADGDHIYGVIRGSGINQDGTTNGITAPSAVSQERLESSIYERFDIDPANIQLVEAHGTGTKLGDPIEFNALSRAFRKYTDKQYFCAIGSVKTNIGHTQLAAGIAGLFKVLLSLQHRQIPPSLHYEKGNTNISFDESPFFVNTDLKEWPATGDRPRCAATSSFGASGTNAHMVIEEAPQVVRTHVMKPGYIVLLSARTPHQLQQIARRLSSFCDDAPGADLGNISYTLLMGRKHFTHRLAVVAKDTNELATALKNWLDNGKAPQVYSAGQITEDQESLKKYGEECIQYCSSNNSNNVEFLERLAVVAGLYVQGYTLLYENLYAGDTYSRISLPTYPFSTERYWVPAFVSAPVITPVQKQQLAQEAHGTSDVAYELMTFEEVWEAVDLIATTNIKDKIWVCMLEETAQQHMSATAYAGVTLVFIAPGSSYEKYAAHHYRINAAEKGTYERALNDITATVGKIDGVLYGWPLTTTVFVEDSSPVLFLLQALSACKVKDVRVLLTGLYHNGIERCHIESWMGIERSLGMILPQIQMAVVFGEAGHIALSQWLLICRDELQAAVLKSAHYQQGRREVCKIHPVIIENNPDSMIRAGGTYLITGGCGGLGILFARHFAGLHPVNLILTGRTPLDAAKQASVKALEDLGSKVWYVQADICDEMSMQEALQPVLLHSGPVNGVIHAAGISTDKGVLEKSPADFQQVLAPKVTGVMVLDKLLQDQSPDFVCYFSSSSGIMGDFGSCDYAMANRFLITYARYRSSLSLPGKTAVINWPLWNGEGMKVGGDDTTKMYLKSSGLRLMEATEGIDLFKKLLLQSRTQHLVITGQPARVHRFLGLTAVDKKEAATVVMDAGEKKVMARRAGISLPDCIEQDLKQLAAGLLQIGAENLYIKDNLADFGFDSISLAQFAQLLASHYQLDITPALFFGYSTLEKLTQYFATAHTDMMETFYGEEEPVIATSAVTASSAVLPAASPVTENMQEPIAIIGMSGRFPQARNIDEMWDIMVQGKHAVEEIPAERFDWRLYYDGPQPQPGKTNCKWCGCIPGVAEFDPLFFEISPGEAETMDPRQRLLLQESWRALEDAGYLTAQLNTGKIGMFVGVEEGDYQMLTREKSTITSNHNAILASRLAYFLNLNGPVMAINTACSSGLVAVHQACMSLRTGECDAALAAGVNLVLVPEAFIWMGQAGMLSDDGKCAVFDRQANGLVPGEAVAAVVLKRLSRAIADGDPVYAVIKGSGINYDGKTNGITAPSGVAQTALLKDVYDRYQIIPEDISYLVTHGTGTRLGDPVEVNALYDAFRSYTQKQAFCALTSTKTNFGHTMAASGLVSLISLVQALRHETIPASLHCVQESDYIKWKESPFYVNKTSRHWEQTNGLRTGALSAFGFSGTNAHMVLQSYASPAVVNREAPYYMVVLSAKTEDALRNKIRDMVVFLEQPETAASSLSAITYTLLEGRQHFACRCAVVVANRQEAVHGWKQAGRNERLPFVFTGKVPRDFRMQTALQQYATQLLQNSQSLHNQPGKYQETLFALAELYCQGYELPWPLLYGDVLPQRVHLPTYPFAQEYYWVTPAVVTAQVSATAERVTETDTLFLQPYWKEQAAESAVTVPEYEQHLVISCIPEGIHAKEITARIQEVQYICLAGSITETDKRFQQQAAQLFTTVQSLLNSKPRKKILVQLQIGDQPEEQLSAGLAGILKTARLENPLFYGQLIRTSSAITDPEILINQLLECARNPLDTDVRYKDGKREVAGWKEMTMPESTPALPWKEGGVYLITGGAGGLGWIFAEEMAVVSKGITLVLCGRSALSGEQEQRITALAARGVKVLYKQADVSDLQQADKLILDIQSLCGRLDGIIHSAGLIRDNYIFKKTTAELLQVLSPKVSGLLHIDEASKHLPLDFIVAFSSGAGVMGNAGQADYAAANAFMDAYARYRDELVREGKRSGKTLAISWPLWEEGGMAVDDATRNTILQKAGMIPLRRQTGIAAFYKSLQYAQTHVMIWEGYPTTMRAFLQDAGTADKKRIPVPVIPAAASSQLRRKTTHQLKLLLAEDIKLDISRIDAAAPLEIYGIDSFIITRLNQKLAVIFGELSKTLFFEYQTLDALADYFVTDHVQVCMEWTGLTAATVAENITTTTASDDSQNTFHITAPLSPAPVAHAPQDGPEPIAIIGLSGRYPQAATLEEYWNNLATGKDCITEIPADRWPVDGFFNPDEAAAIEQGKSYSKWGGFLEGFADFDPKFFNISPREAINMDPQERLFIQACWEVLEDAGYTREQLALKYKHRVGVFAGITKTGFDLYGPELWKAGKPFYPHTSFSSVANRVSYLFNLQGPSMPIDTMCSSSLTAIHEACGHLRLRECELAIAGGVNLYVHPSGYIGLCAQRMLSADGQCKSFGAGGNGFVPGEGVGAVLLKRLSAAIADNDHIYGVIRSSGINHGGKTNGYTVPNPVLQGMLIRETMDKAGIDAGTISYIEAHGTGTELGDPIEITGLTQAFRHHTQDQQFCAIGAVKSNIGHLEAAAGIAGITKVLLQMKHGKIAPSLHAAVLNPNINFGRTPFIVQQELKEWKRLVVHTNGVETTLPRRAGISSFGAGGTNAHVIIEEYISGQQQKNTTASLPVIILLSARNANRLIEMAGRLLAFVRQAIPDETMLADIAYTLQVGREAMEERLAFTVNNLQELEEKLVLFTGNVENTGEFYRGQIKDGKSTLSDLSVEDALQPAIEQWMQQKKYTRLMELWIKGFVIDWNRLYTDVKRGLISLPAYPFARERYWSPDNLLKVAATAHTPVAPITQPLQAEAVVQQGLQPLTTTVVAENIMRDKPTGIVLRGVAQAIVATTHVTAPPVVAPSVMPAAVITTTISNKQLRRELTASLAEALFMQVEDVDEEKNLVDIGLDSIVGVEWVRAVNKKYGTAVAALRVYDYPTILLFAAFMENELKQLEKPAVAGNDPSLFSLPPEEQPVKVEKNIPAAATISLPTVSTRDLQQGLVISLAEALFMLPEEVATDKNFVDMGLDSIVGVEWTRAINKQYGTALPATKLYDYPTIEELARYLAKVLQDSQAGEQAAVTLSMDDILLKVKNGHLDVGQADQLLNHLFVN</sequence>
<dbReference type="Gene3D" id="3.40.47.10">
    <property type="match status" value="5"/>
</dbReference>
<evidence type="ECO:0000313" key="15">
    <source>
        <dbReference type="Proteomes" id="UP000240971"/>
    </source>
</evidence>
<evidence type="ECO:0000259" key="12">
    <source>
        <dbReference type="PROSITE" id="PS52004"/>
    </source>
</evidence>
<dbReference type="Pfam" id="PF08659">
    <property type="entry name" value="KR"/>
    <property type="match status" value="3"/>
</dbReference>
<dbReference type="InterPro" id="IPR049900">
    <property type="entry name" value="PKS_mFAS_DH"/>
</dbReference>
<comment type="pathway">
    <text evidence="2">Antibiotic biosynthesis.</text>
</comment>
<dbReference type="Pfam" id="PF21089">
    <property type="entry name" value="PKS_DH_N"/>
    <property type="match status" value="2"/>
</dbReference>
<dbReference type="Gene3D" id="3.10.129.110">
    <property type="entry name" value="Polyketide synthase dehydratase"/>
    <property type="match status" value="2"/>
</dbReference>
<evidence type="ECO:0000259" key="13">
    <source>
        <dbReference type="PROSITE" id="PS52019"/>
    </source>
</evidence>
<evidence type="ECO:0000256" key="1">
    <source>
        <dbReference type="ARBA" id="ARBA00004496"/>
    </source>
</evidence>
<dbReference type="SUPFAM" id="SSF53901">
    <property type="entry name" value="Thiolase-like"/>
    <property type="match status" value="5"/>
</dbReference>
<feature type="domain" description="Ketosynthase family 3 (KS3)" evidence="12">
    <location>
        <begin position="5044"/>
        <end position="5482"/>
    </location>
</feature>
<dbReference type="CDD" id="cd08953">
    <property type="entry name" value="KR_2_SDR_x"/>
    <property type="match status" value="3"/>
</dbReference>
<keyword evidence="3" id="KW-0596">Phosphopantetheine</keyword>
<dbReference type="EMBL" id="PYAW01000002">
    <property type="protein sequence ID" value="PSL48187.1"/>
    <property type="molecule type" value="Genomic_DNA"/>
</dbReference>
<feature type="domain" description="Ketosynthase family 3 (KS3)" evidence="12">
    <location>
        <begin position="3862"/>
        <end position="4280"/>
    </location>
</feature>
<feature type="region of interest" description="N-terminal hotdog fold" evidence="9">
    <location>
        <begin position="10"/>
        <end position="149"/>
    </location>
</feature>
<organism evidence="14 15">
    <name type="scientific">Chitinophaga niastensis</name>
    <dbReference type="NCBI Taxonomy" id="536980"/>
    <lineage>
        <taxon>Bacteria</taxon>
        <taxon>Pseudomonadati</taxon>
        <taxon>Bacteroidota</taxon>
        <taxon>Chitinophagia</taxon>
        <taxon>Chitinophagales</taxon>
        <taxon>Chitinophagaceae</taxon>
        <taxon>Chitinophaga</taxon>
    </lineage>
</organism>
<evidence type="ECO:0000313" key="14">
    <source>
        <dbReference type="EMBL" id="PSL48187.1"/>
    </source>
</evidence>
<dbReference type="PANTHER" id="PTHR43775">
    <property type="entry name" value="FATTY ACID SYNTHASE"/>
    <property type="match status" value="1"/>
</dbReference>
<dbReference type="GO" id="GO:0071770">
    <property type="term" value="P:DIM/DIP cell wall layer assembly"/>
    <property type="evidence" value="ECO:0007669"/>
    <property type="project" value="TreeGrafter"/>
</dbReference>
<evidence type="ECO:0000259" key="11">
    <source>
        <dbReference type="PROSITE" id="PS50075"/>
    </source>
</evidence>
<feature type="domain" description="Ketosynthase family 3 (KS3)" evidence="12">
    <location>
        <begin position="428"/>
        <end position="852"/>
    </location>
</feature>
<dbReference type="PROSITE" id="PS00606">
    <property type="entry name" value="KS3_1"/>
    <property type="match status" value="4"/>
</dbReference>
<comment type="caution">
    <text evidence="14">The sequence shown here is derived from an EMBL/GenBank/DDBJ whole genome shotgun (WGS) entry which is preliminary data.</text>
</comment>
<feature type="domain" description="Carrier" evidence="11">
    <location>
        <begin position="2523"/>
        <end position="2604"/>
    </location>
</feature>
<dbReference type="PROSITE" id="PS50075">
    <property type="entry name" value="CARRIER"/>
    <property type="match status" value="5"/>
</dbReference>
<feature type="region of interest" description="C-terminal hotdog fold" evidence="9">
    <location>
        <begin position="1167"/>
        <end position="1315"/>
    </location>
</feature>
<keyword evidence="15" id="KW-1185">Reference proteome</keyword>
<feature type="active site" description="Proton acceptor; for dehydratase activity" evidence="9">
    <location>
        <position position="1057"/>
    </location>
</feature>
<evidence type="ECO:0000256" key="7">
    <source>
        <dbReference type="ARBA" id="ARBA00022737"/>
    </source>
</evidence>
<comment type="subcellular location">
    <subcellularLocation>
        <location evidence="1">Cytoplasm</location>
    </subcellularLocation>
</comment>
<comment type="function">
    <text evidence="8">Involved in production of the polyketide antibiotic thailandamide.</text>
</comment>
<keyword evidence="6 14" id="KW-0808">Transferase</keyword>
<protein>
    <submittedName>
        <fullName evidence="14">Acyl transferase domain-containing protein</fullName>
    </submittedName>
</protein>
<gene>
    <name evidence="14" type="ORF">CLV51_1021051</name>
</gene>
<dbReference type="CDD" id="cd00833">
    <property type="entry name" value="PKS"/>
    <property type="match status" value="5"/>
</dbReference>
<dbReference type="SMART" id="SM00822">
    <property type="entry name" value="PKS_KR"/>
    <property type="match status" value="3"/>
</dbReference>
<dbReference type="Gene3D" id="1.10.1240.100">
    <property type="match status" value="5"/>
</dbReference>
<dbReference type="GO" id="GO:0006633">
    <property type="term" value="P:fatty acid biosynthetic process"/>
    <property type="evidence" value="ECO:0007669"/>
    <property type="project" value="InterPro"/>
</dbReference>
<dbReference type="PROSITE" id="PS00012">
    <property type="entry name" value="PHOSPHOPANTETHEINE"/>
    <property type="match status" value="4"/>
</dbReference>
<feature type="active site" description="Proton donor; for dehydratase activity" evidence="9">
    <location>
        <position position="1229"/>
    </location>
</feature>
<feature type="domain" description="Ketosynthase family 3 (KS3)" evidence="12">
    <location>
        <begin position="2646"/>
        <end position="3063"/>
    </location>
</feature>
<evidence type="ECO:0000256" key="9">
    <source>
        <dbReference type="PROSITE-ProRule" id="PRU01363"/>
    </source>
</evidence>
<dbReference type="InterPro" id="IPR049552">
    <property type="entry name" value="PKS_DH_N"/>
</dbReference>
<dbReference type="InterPro" id="IPR020806">
    <property type="entry name" value="PKS_PP-bd"/>
</dbReference>
<keyword evidence="7" id="KW-0677">Repeat</keyword>
<dbReference type="InterPro" id="IPR057326">
    <property type="entry name" value="KR_dom"/>
</dbReference>
<dbReference type="Proteomes" id="UP000240971">
    <property type="component" value="Unassembled WGS sequence"/>
</dbReference>
<dbReference type="InterPro" id="IPR006162">
    <property type="entry name" value="Ppantetheine_attach_site"/>
</dbReference>
<dbReference type="GO" id="GO:0005737">
    <property type="term" value="C:cytoplasm"/>
    <property type="evidence" value="ECO:0007669"/>
    <property type="project" value="UniProtKB-SubCell"/>
</dbReference>
<feature type="compositionally biased region" description="Polar residues" evidence="10">
    <location>
        <begin position="2631"/>
        <end position="2640"/>
    </location>
</feature>
<dbReference type="GO" id="GO:0004315">
    <property type="term" value="F:3-oxoacyl-[acyl-carrier-protein] synthase activity"/>
    <property type="evidence" value="ECO:0007669"/>
    <property type="project" value="InterPro"/>
</dbReference>
<feature type="domain" description="Carrier" evidence="11">
    <location>
        <begin position="3750"/>
        <end position="3824"/>
    </location>
</feature>
<dbReference type="InterPro" id="IPR036736">
    <property type="entry name" value="ACP-like_sf"/>
</dbReference>
<dbReference type="SMART" id="SM00826">
    <property type="entry name" value="PKS_DH"/>
    <property type="match status" value="1"/>
</dbReference>
<dbReference type="InterPro" id="IPR050091">
    <property type="entry name" value="PKS_NRPS_Biosynth_Enz"/>
</dbReference>
<dbReference type="InterPro" id="IPR036291">
    <property type="entry name" value="NAD(P)-bd_dom_sf"/>
</dbReference>
<evidence type="ECO:0000256" key="5">
    <source>
        <dbReference type="ARBA" id="ARBA00022553"/>
    </source>
</evidence>
<dbReference type="SMART" id="SM00823">
    <property type="entry name" value="PKS_PP"/>
    <property type="match status" value="7"/>
</dbReference>
<feature type="domain" description="Carrier" evidence="11">
    <location>
        <begin position="1768"/>
        <end position="1842"/>
    </location>
</feature>
<proteinExistence type="predicted"/>
<accession>A0A2P8HPR0</accession>
<dbReference type="PROSITE" id="PS52004">
    <property type="entry name" value="KS3_2"/>
    <property type="match status" value="5"/>
</dbReference>
<evidence type="ECO:0000256" key="8">
    <source>
        <dbReference type="ARBA" id="ARBA00054155"/>
    </source>
</evidence>
<evidence type="ECO:0000256" key="10">
    <source>
        <dbReference type="SAM" id="MobiDB-lite"/>
    </source>
</evidence>
<feature type="domain" description="Carrier" evidence="11">
    <location>
        <begin position="5857"/>
        <end position="5934"/>
    </location>
</feature>
<evidence type="ECO:0000256" key="2">
    <source>
        <dbReference type="ARBA" id="ARBA00004792"/>
    </source>
</evidence>
<name>A0A2P8HPR0_CHINA</name>
<feature type="region of interest" description="Disordered" evidence="10">
    <location>
        <begin position="2623"/>
        <end position="2646"/>
    </location>
</feature>
<dbReference type="InterPro" id="IPR018201">
    <property type="entry name" value="Ketoacyl_synth_AS"/>
</dbReference>
<dbReference type="SUPFAM" id="SSF47336">
    <property type="entry name" value="ACP-like"/>
    <property type="match status" value="7"/>
</dbReference>
<feature type="domain" description="Carrier" evidence="11">
    <location>
        <begin position="5738"/>
        <end position="5815"/>
    </location>
</feature>
<feature type="region of interest" description="N-terminal hotdog fold" evidence="9">
    <location>
        <begin position="1028"/>
        <end position="1153"/>
    </location>
</feature>
<dbReference type="Pfam" id="PF22621">
    <property type="entry name" value="CurL-like_PKS_C"/>
    <property type="match status" value="2"/>
</dbReference>
<dbReference type="Pfam" id="PF00109">
    <property type="entry name" value="ketoacyl-synt"/>
    <property type="match status" value="5"/>
</dbReference>
<dbReference type="InterPro" id="IPR014030">
    <property type="entry name" value="Ketoacyl_synth_N"/>
</dbReference>
<dbReference type="Pfam" id="PF02801">
    <property type="entry name" value="Ketoacyl-synt_C"/>
    <property type="match status" value="5"/>
</dbReference>
<dbReference type="GO" id="GO:0031177">
    <property type="term" value="F:phosphopantetheine binding"/>
    <property type="evidence" value="ECO:0007669"/>
    <property type="project" value="InterPro"/>
</dbReference>